<sequence length="87" mass="9822">MEIIVTVLMAILLAAQIALSVKQIKKGAPDGKILLRINLIVLSVWTPLSILRFFNIHKAITAVWFGITAVYMLFTIWYTNSLSKTFK</sequence>
<protein>
    <submittedName>
        <fullName evidence="2">Uncharacterized protein</fullName>
    </submittedName>
</protein>
<organism evidence="2 3">
    <name type="scientific">Eshraghiella crossota DSM 2876</name>
    <dbReference type="NCBI Taxonomy" id="511680"/>
    <lineage>
        <taxon>Bacteria</taxon>
        <taxon>Bacillati</taxon>
        <taxon>Bacillota</taxon>
        <taxon>Clostridia</taxon>
        <taxon>Lachnospirales</taxon>
        <taxon>Lachnospiraceae</taxon>
        <taxon>Eshraghiella</taxon>
    </lineage>
</organism>
<dbReference type="AlphaFoldDB" id="D4RYA7"/>
<comment type="caution">
    <text evidence="2">The sequence shown here is derived from an EMBL/GenBank/DDBJ whole genome shotgun (WGS) entry which is preliminary data.</text>
</comment>
<dbReference type="HOGENOM" id="CLU_2477490_0_0_9"/>
<accession>D4RYA7</accession>
<keyword evidence="3" id="KW-1185">Reference proteome</keyword>
<evidence type="ECO:0000256" key="1">
    <source>
        <dbReference type="SAM" id="Phobius"/>
    </source>
</evidence>
<evidence type="ECO:0000313" key="3">
    <source>
        <dbReference type="Proteomes" id="UP000006238"/>
    </source>
</evidence>
<dbReference type="Proteomes" id="UP000006238">
    <property type="component" value="Unassembled WGS sequence"/>
</dbReference>
<keyword evidence="1" id="KW-0812">Transmembrane</keyword>
<proteinExistence type="predicted"/>
<name>D4RYA7_9FIRM</name>
<gene>
    <name evidence="2" type="ORF">BUTYVIB_00812</name>
</gene>
<keyword evidence="1" id="KW-0472">Membrane</keyword>
<dbReference type="EMBL" id="ABWN01000022">
    <property type="protein sequence ID" value="EFF69007.1"/>
    <property type="molecule type" value="Genomic_DNA"/>
</dbReference>
<feature type="transmembrane region" description="Helical" evidence="1">
    <location>
        <begin position="61"/>
        <end position="79"/>
    </location>
</feature>
<evidence type="ECO:0000313" key="2">
    <source>
        <dbReference type="EMBL" id="EFF69007.1"/>
    </source>
</evidence>
<reference evidence="2 3" key="1">
    <citation type="submission" date="2010-02" db="EMBL/GenBank/DDBJ databases">
        <authorList>
            <person name="Weinstock G."/>
            <person name="Sodergren E."/>
            <person name="Clifton S."/>
            <person name="Fulton L."/>
            <person name="Fulton B."/>
            <person name="Courtney L."/>
            <person name="Fronick C."/>
            <person name="Harrison M."/>
            <person name="Strong C."/>
            <person name="Farmer C."/>
            <person name="Delahaunty K."/>
            <person name="Markovic C."/>
            <person name="Hall O."/>
            <person name="Minx P."/>
            <person name="Tomlinson C."/>
            <person name="Mitreva M."/>
            <person name="Nelson J."/>
            <person name="Hou S."/>
            <person name="Wollam A."/>
            <person name="Pepin K.H."/>
            <person name="Johnson M."/>
            <person name="Bhonagiri V."/>
            <person name="Zhang X."/>
            <person name="Suruliraj S."/>
            <person name="Warren W."/>
            <person name="Chinwalla A."/>
            <person name="Mardis E.R."/>
            <person name="Wilson R.K."/>
        </authorList>
    </citation>
    <scope>NUCLEOTIDE SEQUENCE [LARGE SCALE GENOMIC DNA]</scope>
    <source>
        <strain evidence="2 3">DSM 2876</strain>
    </source>
</reference>
<keyword evidence="1" id="KW-1133">Transmembrane helix</keyword>
<dbReference type="GeneID" id="98917242"/>
<dbReference type="RefSeq" id="WP_005601934.1">
    <property type="nucleotide sequence ID" value="NZ_GG663521.1"/>
</dbReference>
<feature type="transmembrane region" description="Helical" evidence="1">
    <location>
        <begin position="36"/>
        <end position="54"/>
    </location>
</feature>